<sequence>MPQVLASSLGGRAVVVGAVRRALDHAELALFTDLAPAAVGASPA</sequence>
<protein>
    <submittedName>
        <fullName evidence="1">Uncharacterized protein</fullName>
    </submittedName>
</protein>
<dbReference type="RefSeq" id="WP_281067245.1">
    <property type="nucleotide sequence ID" value="NZ_BAAAVU010000014.1"/>
</dbReference>
<keyword evidence="2" id="KW-1185">Reference proteome</keyword>
<organism evidence="1 2">
    <name type="scientific">Kribbella aluminosa</name>
    <dbReference type="NCBI Taxonomy" id="416017"/>
    <lineage>
        <taxon>Bacteria</taxon>
        <taxon>Bacillati</taxon>
        <taxon>Actinomycetota</taxon>
        <taxon>Actinomycetes</taxon>
        <taxon>Propionibacteriales</taxon>
        <taxon>Kribbellaceae</taxon>
        <taxon>Kribbella</taxon>
    </lineage>
</organism>
<reference evidence="1 2" key="1">
    <citation type="submission" date="2021-03" db="EMBL/GenBank/DDBJ databases">
        <title>Sequencing the genomes of 1000 actinobacteria strains.</title>
        <authorList>
            <person name="Klenk H.-P."/>
        </authorList>
    </citation>
    <scope>NUCLEOTIDE SEQUENCE [LARGE SCALE GENOMIC DNA]</scope>
    <source>
        <strain evidence="1 2">DSM 18824</strain>
    </source>
</reference>
<comment type="caution">
    <text evidence="1">The sequence shown here is derived from an EMBL/GenBank/DDBJ whole genome shotgun (WGS) entry which is preliminary data.</text>
</comment>
<name>A0ABS4ULX3_9ACTN</name>
<accession>A0ABS4ULX3</accession>
<gene>
    <name evidence="1" type="ORF">JOF29_003683</name>
</gene>
<proteinExistence type="predicted"/>
<evidence type="ECO:0000313" key="1">
    <source>
        <dbReference type="EMBL" id="MBP2352600.1"/>
    </source>
</evidence>
<evidence type="ECO:0000313" key="2">
    <source>
        <dbReference type="Proteomes" id="UP000755585"/>
    </source>
</evidence>
<dbReference type="Proteomes" id="UP000755585">
    <property type="component" value="Unassembled WGS sequence"/>
</dbReference>
<dbReference type="EMBL" id="JAGINT010000001">
    <property type="protein sequence ID" value="MBP2352600.1"/>
    <property type="molecule type" value="Genomic_DNA"/>
</dbReference>